<dbReference type="EMBL" id="JAGDQJ010000072">
    <property type="protein sequence ID" value="MBO1628607.1"/>
    <property type="molecule type" value="Genomic_DNA"/>
</dbReference>
<dbReference type="InterPro" id="IPR003607">
    <property type="entry name" value="HD/PDEase_dom"/>
</dbReference>
<organism evidence="2 3">
    <name type="scientific">Bacillus arachidis</name>
    <dbReference type="NCBI Taxonomy" id="2819290"/>
    <lineage>
        <taxon>Bacteria</taxon>
        <taxon>Bacillati</taxon>
        <taxon>Bacillota</taxon>
        <taxon>Bacilli</taxon>
        <taxon>Bacillales</taxon>
        <taxon>Bacillaceae</taxon>
        <taxon>Bacillus</taxon>
    </lineage>
</organism>
<comment type="caution">
    <text evidence="2">The sequence shown here is derived from an EMBL/GenBank/DDBJ whole genome shotgun (WGS) entry which is preliminary data.</text>
</comment>
<accession>A0ABS3P714</accession>
<protein>
    <submittedName>
        <fullName evidence="2">HD domain-containing protein</fullName>
    </submittedName>
</protein>
<dbReference type="Proteomes" id="UP000677611">
    <property type="component" value="Unassembled WGS sequence"/>
</dbReference>
<dbReference type="InterPro" id="IPR006674">
    <property type="entry name" value="HD_domain"/>
</dbReference>
<keyword evidence="3" id="KW-1185">Reference proteome</keyword>
<dbReference type="CDD" id="cd00077">
    <property type="entry name" value="HDc"/>
    <property type="match status" value="1"/>
</dbReference>
<dbReference type="SUPFAM" id="SSF109604">
    <property type="entry name" value="HD-domain/PDEase-like"/>
    <property type="match status" value="1"/>
</dbReference>
<evidence type="ECO:0000313" key="2">
    <source>
        <dbReference type="EMBL" id="MBO1628607.1"/>
    </source>
</evidence>
<dbReference type="Gene3D" id="1.10.3210.10">
    <property type="entry name" value="Hypothetical protein af1432"/>
    <property type="match status" value="1"/>
</dbReference>
<dbReference type="InterPro" id="IPR050135">
    <property type="entry name" value="dGTPase-like"/>
</dbReference>
<evidence type="ECO:0000313" key="3">
    <source>
        <dbReference type="Proteomes" id="UP000677611"/>
    </source>
</evidence>
<dbReference type="SMART" id="SM00471">
    <property type="entry name" value="HDc"/>
    <property type="match status" value="1"/>
</dbReference>
<feature type="domain" description="HD/PDEase" evidence="1">
    <location>
        <begin position="45"/>
        <end position="159"/>
    </location>
</feature>
<dbReference type="PANTHER" id="PTHR11373">
    <property type="entry name" value="DEOXYNUCLEOSIDE TRIPHOSPHATE TRIPHOSPHOHYDROLASE"/>
    <property type="match status" value="1"/>
</dbReference>
<reference evidence="2 3" key="1">
    <citation type="submission" date="2021-03" db="EMBL/GenBank/DDBJ databases">
        <title>Identification of novel Bacillus strains.</title>
        <authorList>
            <person name="Xiao Z."/>
            <person name="Li Y."/>
            <person name="Shen J."/>
        </authorList>
    </citation>
    <scope>NUCLEOTIDE SEQUENCE [LARGE SCALE GENOMIC DNA]</scope>
    <source>
        <strain evidence="2 3">SY8</strain>
    </source>
</reference>
<name>A0ABS3P714_9BACI</name>
<dbReference type="PANTHER" id="PTHR11373:SF41">
    <property type="entry name" value="METAL-DEPENDENT PHOSPHOHYDROLASE"/>
    <property type="match status" value="1"/>
</dbReference>
<proteinExistence type="predicted"/>
<evidence type="ECO:0000259" key="1">
    <source>
        <dbReference type="SMART" id="SM00471"/>
    </source>
</evidence>
<gene>
    <name evidence="2" type="ORF">J4P90_26205</name>
</gene>
<sequence>MKIHDSLYGSFEIEPVLHKLIQTSPVQRLKQIHQGGASYLVNPNWNVTRFDHSIGVMLLVRKLGGSIEEQIASLLHDVSHTAFSHVIDYVLTDGNENFHEQIFEETLLQSEIPQVLMEFGFTLDSILQMENWILLEQPLPLLCADRIDYTLRDLSTYKMISIEDSQNFIDSLQVCEGKICISSIEKAEWFVKTYYAEVIDFFLHPLNVYAYHKLTKVLRLALTKKELTKRDFLLTDHYVWLKLTHSTDPEIQELLQEIHTNVQVIHSPTDYDFHMFKKLRILDPLICSKQMIMGKGSEISLKIKNFNEKALKRSLEGTFVKII</sequence>
<dbReference type="Pfam" id="PF01966">
    <property type="entry name" value="HD"/>
    <property type="match status" value="1"/>
</dbReference>
<dbReference type="RefSeq" id="WP_208019601.1">
    <property type="nucleotide sequence ID" value="NZ_JAGDQJ010000072.1"/>
</dbReference>